<dbReference type="InterPro" id="IPR027417">
    <property type="entry name" value="P-loop_NTPase"/>
</dbReference>
<evidence type="ECO:0000256" key="2">
    <source>
        <dbReference type="ARBA" id="ARBA00007599"/>
    </source>
</evidence>
<evidence type="ECO:0000256" key="8">
    <source>
        <dbReference type="ARBA" id="ARBA00022840"/>
    </source>
</evidence>
<gene>
    <name evidence="11" type="ORF">METZ01_LOCUS133265</name>
</gene>
<sequence length="120" mass="13999">MGVGKTTFIKGIMGGLGYENKVKSPTFSLVEIYETDFIKIFHFDLYRIKSSKELLEIGLYEYLEEESICIFEWPENGREILPKPNLDIKIEHKFEGIDKRKLSFNSEIILKNLEVFSNTI</sequence>
<comment type="similarity">
    <text evidence="2">Belongs to the TsaE family.</text>
</comment>
<dbReference type="Pfam" id="PF02367">
    <property type="entry name" value="TsaE"/>
    <property type="match status" value="1"/>
</dbReference>
<dbReference type="GO" id="GO:0005524">
    <property type="term" value="F:ATP binding"/>
    <property type="evidence" value="ECO:0007669"/>
    <property type="project" value="UniProtKB-KW"/>
</dbReference>
<dbReference type="NCBIfam" id="TIGR00150">
    <property type="entry name" value="T6A_YjeE"/>
    <property type="match status" value="1"/>
</dbReference>
<organism evidence="11">
    <name type="scientific">marine metagenome</name>
    <dbReference type="NCBI Taxonomy" id="408172"/>
    <lineage>
        <taxon>unclassified sequences</taxon>
        <taxon>metagenomes</taxon>
        <taxon>ecological metagenomes</taxon>
    </lineage>
</organism>
<proteinExistence type="inferred from homology"/>
<dbReference type="PANTHER" id="PTHR33540">
    <property type="entry name" value="TRNA THREONYLCARBAMOYLADENOSINE BIOSYNTHESIS PROTEIN TSAE"/>
    <property type="match status" value="1"/>
</dbReference>
<name>A0A381YUZ1_9ZZZZ</name>
<evidence type="ECO:0000256" key="7">
    <source>
        <dbReference type="ARBA" id="ARBA00022741"/>
    </source>
</evidence>
<dbReference type="GO" id="GO:0005737">
    <property type="term" value="C:cytoplasm"/>
    <property type="evidence" value="ECO:0007669"/>
    <property type="project" value="UniProtKB-SubCell"/>
</dbReference>
<protein>
    <recommendedName>
        <fullName evidence="3">tRNA threonylcarbamoyladenosine biosynthesis protein TsaE</fullName>
    </recommendedName>
    <alternativeName>
        <fullName evidence="10">t(6)A37 threonylcarbamoyladenosine biosynthesis protein TsaE</fullName>
    </alternativeName>
</protein>
<keyword evidence="8" id="KW-0067">ATP-binding</keyword>
<dbReference type="InterPro" id="IPR003442">
    <property type="entry name" value="T6A_TsaE"/>
</dbReference>
<evidence type="ECO:0000256" key="6">
    <source>
        <dbReference type="ARBA" id="ARBA00022723"/>
    </source>
</evidence>
<dbReference type="Gene3D" id="3.40.50.300">
    <property type="entry name" value="P-loop containing nucleotide triphosphate hydrolases"/>
    <property type="match status" value="1"/>
</dbReference>
<dbReference type="EMBL" id="UINC01019037">
    <property type="protein sequence ID" value="SVA80411.1"/>
    <property type="molecule type" value="Genomic_DNA"/>
</dbReference>
<evidence type="ECO:0000313" key="11">
    <source>
        <dbReference type="EMBL" id="SVA80411.1"/>
    </source>
</evidence>
<keyword evidence="5" id="KW-0819">tRNA processing</keyword>
<dbReference type="GO" id="GO:0002949">
    <property type="term" value="P:tRNA threonylcarbamoyladenosine modification"/>
    <property type="evidence" value="ECO:0007669"/>
    <property type="project" value="InterPro"/>
</dbReference>
<evidence type="ECO:0000256" key="9">
    <source>
        <dbReference type="ARBA" id="ARBA00022842"/>
    </source>
</evidence>
<evidence type="ECO:0000256" key="4">
    <source>
        <dbReference type="ARBA" id="ARBA00022490"/>
    </source>
</evidence>
<reference evidence="11" key="1">
    <citation type="submission" date="2018-05" db="EMBL/GenBank/DDBJ databases">
        <authorList>
            <person name="Lanie J.A."/>
            <person name="Ng W.-L."/>
            <person name="Kazmierczak K.M."/>
            <person name="Andrzejewski T.M."/>
            <person name="Davidsen T.M."/>
            <person name="Wayne K.J."/>
            <person name="Tettelin H."/>
            <person name="Glass J.I."/>
            <person name="Rusch D."/>
            <person name="Podicherti R."/>
            <person name="Tsui H.-C.T."/>
            <person name="Winkler M.E."/>
        </authorList>
    </citation>
    <scope>NUCLEOTIDE SEQUENCE</scope>
</reference>
<evidence type="ECO:0000256" key="5">
    <source>
        <dbReference type="ARBA" id="ARBA00022694"/>
    </source>
</evidence>
<dbReference type="AlphaFoldDB" id="A0A381YUZ1"/>
<comment type="subcellular location">
    <subcellularLocation>
        <location evidence="1">Cytoplasm</location>
    </subcellularLocation>
</comment>
<dbReference type="PANTHER" id="PTHR33540:SF2">
    <property type="entry name" value="TRNA THREONYLCARBAMOYLADENOSINE BIOSYNTHESIS PROTEIN TSAE"/>
    <property type="match status" value="1"/>
</dbReference>
<evidence type="ECO:0000256" key="3">
    <source>
        <dbReference type="ARBA" id="ARBA00019010"/>
    </source>
</evidence>
<dbReference type="SUPFAM" id="SSF52540">
    <property type="entry name" value="P-loop containing nucleoside triphosphate hydrolases"/>
    <property type="match status" value="1"/>
</dbReference>
<keyword evidence="7" id="KW-0547">Nucleotide-binding</keyword>
<evidence type="ECO:0000256" key="10">
    <source>
        <dbReference type="ARBA" id="ARBA00032441"/>
    </source>
</evidence>
<keyword evidence="9" id="KW-0460">Magnesium</keyword>
<keyword evidence="6" id="KW-0479">Metal-binding</keyword>
<dbReference type="GO" id="GO:0046872">
    <property type="term" value="F:metal ion binding"/>
    <property type="evidence" value="ECO:0007669"/>
    <property type="project" value="UniProtKB-KW"/>
</dbReference>
<keyword evidence="4" id="KW-0963">Cytoplasm</keyword>
<evidence type="ECO:0000256" key="1">
    <source>
        <dbReference type="ARBA" id="ARBA00004496"/>
    </source>
</evidence>
<accession>A0A381YUZ1</accession>